<protein>
    <submittedName>
        <fullName evidence="4">Aminotransferase class III-fold pyridoxal phosphate-dependent enzyme</fullName>
    </submittedName>
</protein>
<name>A0A9X1BSD9_9BURK</name>
<keyword evidence="4" id="KW-0032">Aminotransferase</keyword>
<dbReference type="InterPro" id="IPR015421">
    <property type="entry name" value="PyrdxlP-dep_Trfase_major"/>
</dbReference>
<dbReference type="NCBIfam" id="NF005453">
    <property type="entry name" value="PRK07046.1"/>
    <property type="match status" value="1"/>
</dbReference>
<dbReference type="InterPro" id="IPR015424">
    <property type="entry name" value="PyrdxlP-dep_Trfase"/>
</dbReference>
<dbReference type="SUPFAM" id="SSF53383">
    <property type="entry name" value="PLP-dependent transferases"/>
    <property type="match status" value="1"/>
</dbReference>
<dbReference type="InterPro" id="IPR005814">
    <property type="entry name" value="Aminotrans_3"/>
</dbReference>
<evidence type="ECO:0000313" key="5">
    <source>
        <dbReference type="Proteomes" id="UP000643207"/>
    </source>
</evidence>
<dbReference type="AlphaFoldDB" id="A0A9X1BSD9"/>
<dbReference type="GO" id="GO:0030170">
    <property type="term" value="F:pyridoxal phosphate binding"/>
    <property type="evidence" value="ECO:0007669"/>
    <property type="project" value="InterPro"/>
</dbReference>
<dbReference type="PANTHER" id="PTHR43713">
    <property type="entry name" value="GLUTAMATE-1-SEMIALDEHYDE 2,1-AMINOMUTASE"/>
    <property type="match status" value="1"/>
</dbReference>
<dbReference type="GO" id="GO:0008483">
    <property type="term" value="F:transaminase activity"/>
    <property type="evidence" value="ECO:0007669"/>
    <property type="project" value="UniProtKB-KW"/>
</dbReference>
<comment type="similarity">
    <text evidence="3">Belongs to the class-III pyridoxal-phosphate-dependent aminotransferase family.</text>
</comment>
<sequence length="456" mass="48503">MRPSHPLLDPARLEATLAAERAAYAHAHPRSQAAARQAEASLLFGLPLHWMRDWGLPFPLLIERAEGATVHTLDGQALDDFCLGDTAAMFGHAPPAVVAAVQRQIARGSTAMLPSEDAAAVGALLQARFGLPQWQFALSASDANRFLLRWLRAATGRRRLLVFDGCYHGTVDDCFVDLDDDGRPTMRPSLLGQVQDLRGSTTVLPFNDLDALEAALAEGDVACLLAEPALTNCGMVLPEPGFWPAARALLDRHEVPLIADETHTLSAGPGGWCRAQGLRPDALVVGKALGSGLPVAAYGFSARWAEAAMVAKLAAAPGHSGIGTTLSGHRAGLAAMRATLETLMTPAVYAGMLARGARLADGLERLIGIRGLPWSVSRLGARCELQYGPRPPRNGKEAAAQFDDRLDAWLHLALLNRGVLLTPFHSMMLISPATQDAQVDHLLDALDQALDTLAAA</sequence>
<dbReference type="PANTHER" id="PTHR43713:SF3">
    <property type="entry name" value="GLUTAMATE-1-SEMIALDEHYDE 2,1-AMINOMUTASE 1, CHLOROPLASTIC-RELATED"/>
    <property type="match status" value="1"/>
</dbReference>
<proteinExistence type="inferred from homology"/>
<comment type="caution">
    <text evidence="4">The sequence shown here is derived from an EMBL/GenBank/DDBJ whole genome shotgun (WGS) entry which is preliminary data.</text>
</comment>
<reference evidence="4 5" key="1">
    <citation type="submission" date="2021-01" db="EMBL/GenBank/DDBJ databases">
        <title>Piscinibacter sp. Jin2 Genome sequencing and assembly.</title>
        <authorList>
            <person name="Kim I."/>
        </authorList>
    </citation>
    <scope>NUCLEOTIDE SEQUENCE [LARGE SCALE GENOMIC DNA]</scope>
    <source>
        <strain evidence="4 5">Jin2</strain>
    </source>
</reference>
<evidence type="ECO:0000256" key="3">
    <source>
        <dbReference type="RuleBase" id="RU003560"/>
    </source>
</evidence>
<gene>
    <name evidence="4" type="ORF">JI742_13500</name>
</gene>
<evidence type="ECO:0000256" key="2">
    <source>
        <dbReference type="ARBA" id="ARBA00022898"/>
    </source>
</evidence>
<evidence type="ECO:0000313" key="4">
    <source>
        <dbReference type="EMBL" id="MBL0720904.1"/>
    </source>
</evidence>
<keyword evidence="4" id="KW-0808">Transferase</keyword>
<keyword evidence="2 3" id="KW-0663">Pyridoxal phosphate</keyword>
<organism evidence="4 5">
    <name type="scientific">Aquariibacter lacus</name>
    <dbReference type="NCBI Taxonomy" id="2801332"/>
    <lineage>
        <taxon>Bacteria</taxon>
        <taxon>Pseudomonadati</taxon>
        <taxon>Pseudomonadota</taxon>
        <taxon>Betaproteobacteria</taxon>
        <taxon>Burkholderiales</taxon>
        <taxon>Sphaerotilaceae</taxon>
        <taxon>Aquariibacter</taxon>
    </lineage>
</organism>
<dbReference type="EMBL" id="JAERRA010000002">
    <property type="protein sequence ID" value="MBL0720904.1"/>
    <property type="molecule type" value="Genomic_DNA"/>
</dbReference>
<dbReference type="Gene3D" id="3.40.640.10">
    <property type="entry name" value="Type I PLP-dependent aspartate aminotransferase-like (Major domain)"/>
    <property type="match status" value="1"/>
</dbReference>
<dbReference type="Pfam" id="PF00202">
    <property type="entry name" value="Aminotran_3"/>
    <property type="match status" value="1"/>
</dbReference>
<dbReference type="Gene3D" id="3.90.1150.10">
    <property type="entry name" value="Aspartate Aminotransferase, domain 1"/>
    <property type="match status" value="1"/>
</dbReference>
<accession>A0A9X1BSD9</accession>
<dbReference type="InterPro" id="IPR015422">
    <property type="entry name" value="PyrdxlP-dep_Trfase_small"/>
</dbReference>
<dbReference type="RefSeq" id="WP_201827787.1">
    <property type="nucleotide sequence ID" value="NZ_JAERRA010000002.1"/>
</dbReference>
<dbReference type="Proteomes" id="UP000643207">
    <property type="component" value="Unassembled WGS sequence"/>
</dbReference>
<evidence type="ECO:0000256" key="1">
    <source>
        <dbReference type="ARBA" id="ARBA00001933"/>
    </source>
</evidence>
<comment type="cofactor">
    <cofactor evidence="1">
        <name>pyridoxal 5'-phosphate</name>
        <dbReference type="ChEBI" id="CHEBI:597326"/>
    </cofactor>
</comment>
<keyword evidence="5" id="KW-1185">Reference proteome</keyword>